<evidence type="ECO:0000256" key="1">
    <source>
        <dbReference type="SAM" id="Coils"/>
    </source>
</evidence>
<feature type="coiled-coil region" evidence="1">
    <location>
        <begin position="7"/>
        <end position="41"/>
    </location>
</feature>
<reference evidence="2 3" key="1">
    <citation type="submission" date="2022-04" db="EMBL/GenBank/DDBJ databases">
        <authorList>
            <person name="Grouzdev D.S."/>
            <person name="Pantiukh K.S."/>
            <person name="Krutkina M.S."/>
        </authorList>
    </citation>
    <scope>NUCLEOTIDE SEQUENCE [LARGE SCALE GENOMIC DNA]</scope>
    <source>
        <strain evidence="2 3">6x-1</strain>
    </source>
</reference>
<name>A0ABT0DEA8_9HYPH</name>
<organism evidence="2 3">
    <name type="scientific">Ancylobacter crimeensis</name>
    <dbReference type="NCBI Taxonomy" id="2579147"/>
    <lineage>
        <taxon>Bacteria</taxon>
        <taxon>Pseudomonadati</taxon>
        <taxon>Pseudomonadota</taxon>
        <taxon>Alphaproteobacteria</taxon>
        <taxon>Hyphomicrobiales</taxon>
        <taxon>Xanthobacteraceae</taxon>
        <taxon>Ancylobacter</taxon>
    </lineage>
</organism>
<dbReference type="RefSeq" id="WP_247030192.1">
    <property type="nucleotide sequence ID" value="NZ_JALKCH010000010.1"/>
</dbReference>
<protein>
    <submittedName>
        <fullName evidence="2">DUF4164 domain-containing protein</fullName>
    </submittedName>
</protein>
<proteinExistence type="predicted"/>
<keyword evidence="1" id="KW-0175">Coiled coil</keyword>
<accession>A0ABT0DEA8</accession>
<evidence type="ECO:0000313" key="2">
    <source>
        <dbReference type="EMBL" id="MCK0198295.1"/>
    </source>
</evidence>
<dbReference type="Proteomes" id="UP001203284">
    <property type="component" value="Unassembled WGS sequence"/>
</dbReference>
<gene>
    <name evidence="2" type="ORF">MWN34_15380</name>
</gene>
<dbReference type="Pfam" id="PF13747">
    <property type="entry name" value="DUF4164"/>
    <property type="match status" value="1"/>
</dbReference>
<keyword evidence="3" id="KW-1185">Reference proteome</keyword>
<sequence length="93" mass="10186">MSEPGSLDAATRRLNDAVAALEEALARRREIESEEATLAQQIHVLGLDRSRLADALDGEKARAEHLATVNQEVSRRLGSAMETIRAVLTAHER</sequence>
<evidence type="ECO:0000313" key="3">
    <source>
        <dbReference type="Proteomes" id="UP001203284"/>
    </source>
</evidence>
<dbReference type="EMBL" id="JALKCH010000010">
    <property type="protein sequence ID" value="MCK0198295.1"/>
    <property type="molecule type" value="Genomic_DNA"/>
</dbReference>
<comment type="caution">
    <text evidence="2">The sequence shown here is derived from an EMBL/GenBank/DDBJ whole genome shotgun (WGS) entry which is preliminary data.</text>
</comment>
<dbReference type="InterPro" id="IPR025310">
    <property type="entry name" value="DUF4164"/>
</dbReference>